<evidence type="ECO:0000256" key="5">
    <source>
        <dbReference type="ARBA" id="ARBA00009273"/>
    </source>
</evidence>
<proteinExistence type="inferred from homology"/>
<evidence type="ECO:0000256" key="10">
    <source>
        <dbReference type="ARBA" id="ARBA00022833"/>
    </source>
</evidence>
<evidence type="ECO:0000256" key="6">
    <source>
        <dbReference type="ARBA" id="ARBA00022490"/>
    </source>
</evidence>
<evidence type="ECO:0000256" key="9">
    <source>
        <dbReference type="ARBA" id="ARBA00022786"/>
    </source>
</evidence>
<dbReference type="Pfam" id="PF12678">
    <property type="entry name" value="zf-rbx1"/>
    <property type="match status" value="1"/>
</dbReference>
<keyword evidence="6" id="KW-0963">Cytoplasm</keyword>
<dbReference type="GO" id="GO:0004842">
    <property type="term" value="F:ubiquitin-protein transferase activity"/>
    <property type="evidence" value="ECO:0007669"/>
    <property type="project" value="UniProtKB-ARBA"/>
</dbReference>
<dbReference type="GO" id="GO:0061663">
    <property type="term" value="F:NEDD8 ligase activity"/>
    <property type="evidence" value="ECO:0007669"/>
    <property type="project" value="UniProtKB-EC"/>
</dbReference>
<dbReference type="GO" id="GO:0005634">
    <property type="term" value="C:nucleus"/>
    <property type="evidence" value="ECO:0007669"/>
    <property type="project" value="UniProtKB-SubCell"/>
</dbReference>
<dbReference type="Proteomes" id="UP000001307">
    <property type="component" value="Unassembled WGS sequence"/>
</dbReference>
<dbReference type="GO" id="GO:0005737">
    <property type="term" value="C:cytoplasm"/>
    <property type="evidence" value="ECO:0007669"/>
    <property type="project" value="UniProtKB-SubCell"/>
</dbReference>
<keyword evidence="7" id="KW-0479">Metal-binding</keyword>
<comment type="pathway">
    <text evidence="4">Protein modification; protein neddylation.</text>
</comment>
<evidence type="ECO:0000313" key="16">
    <source>
        <dbReference type="EMBL" id="CBY10013.1"/>
    </source>
</evidence>
<evidence type="ECO:0000313" key="17">
    <source>
        <dbReference type="Proteomes" id="UP000001307"/>
    </source>
</evidence>
<protein>
    <recommendedName>
        <fullName evidence="13">cullin-RING-type E3 NEDD8 transferase</fullName>
        <ecNumber evidence="13">2.3.2.32</ecNumber>
    </recommendedName>
</protein>
<dbReference type="InterPro" id="IPR024766">
    <property type="entry name" value="Znf_RING_H2"/>
</dbReference>
<keyword evidence="9" id="KW-0833">Ubl conjugation pathway</keyword>
<dbReference type="GO" id="GO:0008270">
    <property type="term" value="F:zinc ion binding"/>
    <property type="evidence" value="ECO:0007669"/>
    <property type="project" value="UniProtKB-KW"/>
</dbReference>
<accession>E4XH65</accession>
<evidence type="ECO:0000259" key="15">
    <source>
        <dbReference type="PROSITE" id="PS50089"/>
    </source>
</evidence>
<evidence type="ECO:0000256" key="8">
    <source>
        <dbReference type="ARBA" id="ARBA00022771"/>
    </source>
</evidence>
<dbReference type="InterPro" id="IPR013083">
    <property type="entry name" value="Znf_RING/FYVE/PHD"/>
</dbReference>
<evidence type="ECO:0000256" key="7">
    <source>
        <dbReference type="ARBA" id="ARBA00022723"/>
    </source>
</evidence>
<organism evidence="16">
    <name type="scientific">Oikopleura dioica</name>
    <name type="common">Tunicate</name>
    <dbReference type="NCBI Taxonomy" id="34765"/>
    <lineage>
        <taxon>Eukaryota</taxon>
        <taxon>Metazoa</taxon>
        <taxon>Chordata</taxon>
        <taxon>Tunicata</taxon>
        <taxon>Appendicularia</taxon>
        <taxon>Copelata</taxon>
        <taxon>Oikopleuridae</taxon>
        <taxon>Oikopleura</taxon>
    </lineage>
</organism>
<dbReference type="EMBL" id="FN653050">
    <property type="protein sequence ID" value="CBY10013.1"/>
    <property type="molecule type" value="Genomic_DNA"/>
</dbReference>
<evidence type="ECO:0000256" key="11">
    <source>
        <dbReference type="ARBA" id="ARBA00023242"/>
    </source>
</evidence>
<dbReference type="PANTHER" id="PTHR11210">
    <property type="entry name" value="RING BOX"/>
    <property type="match status" value="1"/>
</dbReference>
<comment type="subcellular location">
    <subcellularLocation>
        <location evidence="2">Cytoplasm</location>
    </subcellularLocation>
    <subcellularLocation>
        <location evidence="1">Nucleus</location>
    </subcellularLocation>
</comment>
<dbReference type="CDD" id="cd16466">
    <property type="entry name" value="RING-H2_RBX2"/>
    <property type="match status" value="1"/>
</dbReference>
<dbReference type="InParanoid" id="E4XH65"/>
<dbReference type="PROSITE" id="PS50089">
    <property type="entry name" value="ZF_RING_2"/>
    <property type="match status" value="1"/>
</dbReference>
<dbReference type="OrthoDB" id="8962942at2759"/>
<dbReference type="SUPFAM" id="SSF57850">
    <property type="entry name" value="RING/U-box"/>
    <property type="match status" value="1"/>
</dbReference>
<evidence type="ECO:0000256" key="2">
    <source>
        <dbReference type="ARBA" id="ARBA00004496"/>
    </source>
</evidence>
<evidence type="ECO:0000256" key="4">
    <source>
        <dbReference type="ARBA" id="ARBA00005032"/>
    </source>
</evidence>
<comment type="pathway">
    <text evidence="3">Protein modification; protein ubiquitination.</text>
</comment>
<keyword evidence="11" id="KW-0539">Nucleus</keyword>
<sequence length="194" mass="21961">MEQRKSIELVFDEEENVAERNDKNYSLHTYSTQSFSSGLQTADILAELSEDHFEFGRGSANTSESDALAAADSLQPAKTLVKKELFISPSRLQKLTLEENDEFEQDAVLFKLKTWNHVSLWKWDVDCDICAICRVVVTEPCLKCQSSGKGAEDCAVVWGECNHSYHNCCMSRWVATTPRCPLCQQNWVVQRIGT</sequence>
<comment type="similarity">
    <text evidence="5">Belongs to the RING-box family.</text>
</comment>
<dbReference type="InterPro" id="IPR051031">
    <property type="entry name" value="RING-box_E3_Ubiquitin_Ligase"/>
</dbReference>
<keyword evidence="8 14" id="KW-0863">Zinc-finger</keyword>
<feature type="domain" description="RING-type" evidence="15">
    <location>
        <begin position="130"/>
        <end position="184"/>
    </location>
</feature>
<keyword evidence="17" id="KW-1185">Reference proteome</keyword>
<evidence type="ECO:0000256" key="13">
    <source>
        <dbReference type="ARBA" id="ARBA00044971"/>
    </source>
</evidence>
<name>E4XH65_OIKDI</name>
<dbReference type="Gene3D" id="3.30.40.10">
    <property type="entry name" value="Zinc/RING finger domain, C3HC4 (zinc finger)"/>
    <property type="match status" value="1"/>
</dbReference>
<evidence type="ECO:0000256" key="1">
    <source>
        <dbReference type="ARBA" id="ARBA00004123"/>
    </source>
</evidence>
<keyword evidence="10" id="KW-0862">Zinc</keyword>
<gene>
    <name evidence="16" type="ORF">GSOID_T00010835001</name>
</gene>
<dbReference type="GO" id="GO:0043161">
    <property type="term" value="P:proteasome-mediated ubiquitin-dependent protein catabolic process"/>
    <property type="evidence" value="ECO:0007669"/>
    <property type="project" value="UniProtKB-ARBA"/>
</dbReference>
<evidence type="ECO:0000256" key="14">
    <source>
        <dbReference type="PROSITE-ProRule" id="PRU00175"/>
    </source>
</evidence>
<dbReference type="AlphaFoldDB" id="E4XH65"/>
<dbReference type="EC" id="2.3.2.32" evidence="13"/>
<dbReference type="GO" id="GO:0031461">
    <property type="term" value="C:cullin-RING ubiquitin ligase complex"/>
    <property type="evidence" value="ECO:0007669"/>
    <property type="project" value="UniProtKB-ARBA"/>
</dbReference>
<evidence type="ECO:0000256" key="12">
    <source>
        <dbReference type="ARBA" id="ARBA00044896"/>
    </source>
</evidence>
<evidence type="ECO:0000256" key="3">
    <source>
        <dbReference type="ARBA" id="ARBA00004906"/>
    </source>
</evidence>
<dbReference type="InterPro" id="IPR001841">
    <property type="entry name" value="Znf_RING"/>
</dbReference>
<reference evidence="16" key="1">
    <citation type="journal article" date="2010" name="Science">
        <title>Plasticity of animal genome architecture unmasked by rapid evolution of a pelagic tunicate.</title>
        <authorList>
            <person name="Denoeud F."/>
            <person name="Henriet S."/>
            <person name="Mungpakdee S."/>
            <person name="Aury J.M."/>
            <person name="Da Silva C."/>
            <person name="Brinkmann H."/>
            <person name="Mikhaleva J."/>
            <person name="Olsen L.C."/>
            <person name="Jubin C."/>
            <person name="Canestro C."/>
            <person name="Bouquet J.M."/>
            <person name="Danks G."/>
            <person name="Poulain J."/>
            <person name="Campsteijn C."/>
            <person name="Adamski M."/>
            <person name="Cross I."/>
            <person name="Yadetie F."/>
            <person name="Muffato M."/>
            <person name="Louis A."/>
            <person name="Butcher S."/>
            <person name="Tsagkogeorga G."/>
            <person name="Konrad A."/>
            <person name="Singh S."/>
            <person name="Jensen M.F."/>
            <person name="Cong E.H."/>
            <person name="Eikeseth-Otteraa H."/>
            <person name="Noel B."/>
            <person name="Anthouard V."/>
            <person name="Porcel B.M."/>
            <person name="Kachouri-Lafond R."/>
            <person name="Nishino A."/>
            <person name="Ugolini M."/>
            <person name="Chourrout P."/>
            <person name="Nishida H."/>
            <person name="Aasland R."/>
            <person name="Huzurbazar S."/>
            <person name="Westhof E."/>
            <person name="Delsuc F."/>
            <person name="Lehrach H."/>
            <person name="Reinhardt R."/>
            <person name="Weissenbach J."/>
            <person name="Roy S.W."/>
            <person name="Artiguenave F."/>
            <person name="Postlethwait J.H."/>
            <person name="Manak J.R."/>
            <person name="Thompson E.M."/>
            <person name="Jaillon O."/>
            <person name="Du Pasquier L."/>
            <person name="Boudinot P."/>
            <person name="Liberles D.A."/>
            <person name="Volff J.N."/>
            <person name="Philippe H."/>
            <person name="Lenhard B."/>
            <person name="Roest Crollius H."/>
            <person name="Wincker P."/>
            <person name="Chourrout D."/>
        </authorList>
    </citation>
    <scope>NUCLEOTIDE SEQUENCE [LARGE SCALE GENOMIC DNA]</scope>
</reference>
<comment type="catalytic activity">
    <reaction evidence="12">
        <text>S-[NEDD8-protein]-yl-[E2 NEDD8-conjugating enzyme]-L-cysteine + [cullin]-L-lysine = [E2 NEDD8-conjugating enzyme]-L-cysteine + N(6)-[NEDD8-protein]-yl-[cullin]-L-lysine.</text>
        <dbReference type="EC" id="2.3.2.32"/>
    </reaction>
</comment>